<comment type="caution">
    <text evidence="1">The sequence shown here is derived from an EMBL/GenBank/DDBJ whole genome shotgun (WGS) entry which is preliminary data.</text>
</comment>
<reference evidence="1 2" key="1">
    <citation type="journal article" date="2022" name="Front. Cell. Infect. Microbiol.">
        <title>The Genomes of Two Strains of Taenia crassiceps the Animal Model for the Study of Human Cysticercosis.</title>
        <authorList>
            <person name="Bobes R.J."/>
            <person name="Estrada K."/>
            <person name="Rios-Valencia D.G."/>
            <person name="Calderon-Gallegos A."/>
            <person name="de la Torre P."/>
            <person name="Carrero J.C."/>
            <person name="Sanchez-Flores A."/>
            <person name="Laclette J.P."/>
        </authorList>
    </citation>
    <scope>NUCLEOTIDE SEQUENCE [LARGE SCALE GENOMIC DNA]</scope>
    <source>
        <strain evidence="1">WFUcys</strain>
    </source>
</reference>
<name>A0ABR4QSY2_9CEST</name>
<protein>
    <submittedName>
        <fullName evidence="1">Uncharacterized protein</fullName>
    </submittedName>
</protein>
<gene>
    <name evidence="1" type="ORF">TcWFU_007467</name>
</gene>
<dbReference type="Proteomes" id="UP001651158">
    <property type="component" value="Unassembled WGS sequence"/>
</dbReference>
<dbReference type="EMBL" id="JAKROA010000001">
    <property type="protein sequence ID" value="KAL5112525.1"/>
    <property type="molecule type" value="Genomic_DNA"/>
</dbReference>
<keyword evidence="2" id="KW-1185">Reference proteome</keyword>
<evidence type="ECO:0000313" key="2">
    <source>
        <dbReference type="Proteomes" id="UP001651158"/>
    </source>
</evidence>
<accession>A0ABR4QSY2</accession>
<proteinExistence type="predicted"/>
<organism evidence="1 2">
    <name type="scientific">Taenia crassiceps</name>
    <dbReference type="NCBI Taxonomy" id="6207"/>
    <lineage>
        <taxon>Eukaryota</taxon>
        <taxon>Metazoa</taxon>
        <taxon>Spiralia</taxon>
        <taxon>Lophotrochozoa</taxon>
        <taxon>Platyhelminthes</taxon>
        <taxon>Cestoda</taxon>
        <taxon>Eucestoda</taxon>
        <taxon>Cyclophyllidea</taxon>
        <taxon>Taeniidae</taxon>
        <taxon>Taenia</taxon>
    </lineage>
</organism>
<evidence type="ECO:0000313" key="1">
    <source>
        <dbReference type="EMBL" id="KAL5112525.1"/>
    </source>
</evidence>
<sequence length="120" mass="14038">MIYFLLCGKEYQRTPSKKKVTIQISVLQRECTKQNLLQLIQAGPEFTLSSRLFYCTKSLRYWGRAHRVLLLTNKNLPYNQQIIRRANSLPLPTPRSRPKGHIFVLYFEADEADSPPSLHF</sequence>